<dbReference type="InterPro" id="IPR004358">
    <property type="entry name" value="Sig_transdc_His_kin-like_C"/>
</dbReference>
<dbReference type="GO" id="GO:0000155">
    <property type="term" value="F:phosphorelay sensor kinase activity"/>
    <property type="evidence" value="ECO:0007669"/>
    <property type="project" value="TreeGrafter"/>
</dbReference>
<dbReference type="SUPFAM" id="SSF55874">
    <property type="entry name" value="ATPase domain of HSP90 chaperone/DNA topoisomerase II/histidine kinase"/>
    <property type="match status" value="1"/>
</dbReference>
<dbReference type="GO" id="GO:0005886">
    <property type="term" value="C:plasma membrane"/>
    <property type="evidence" value="ECO:0007669"/>
    <property type="project" value="TreeGrafter"/>
</dbReference>
<dbReference type="AlphaFoldDB" id="A0A0F9FUR7"/>
<protein>
    <recommendedName>
        <fullName evidence="3">Histidine kinase domain-containing protein</fullName>
    </recommendedName>
</protein>
<dbReference type="EMBL" id="LAZR01031041">
    <property type="protein sequence ID" value="KKL54877.1"/>
    <property type="molecule type" value="Genomic_DNA"/>
</dbReference>
<dbReference type="Gene3D" id="3.30.565.10">
    <property type="entry name" value="Histidine kinase-like ATPase, C-terminal domain"/>
    <property type="match status" value="1"/>
</dbReference>
<comment type="caution">
    <text evidence="4">The sequence shown here is derived from an EMBL/GenBank/DDBJ whole genome shotgun (WGS) entry which is preliminary data.</text>
</comment>
<dbReference type="CDD" id="cd00075">
    <property type="entry name" value="HATPase"/>
    <property type="match status" value="1"/>
</dbReference>
<evidence type="ECO:0000256" key="1">
    <source>
        <dbReference type="SAM" id="Coils"/>
    </source>
</evidence>
<keyword evidence="1" id="KW-0175">Coiled coil</keyword>
<dbReference type="InterPro" id="IPR005467">
    <property type="entry name" value="His_kinase_dom"/>
</dbReference>
<organism evidence="4">
    <name type="scientific">marine sediment metagenome</name>
    <dbReference type="NCBI Taxonomy" id="412755"/>
    <lineage>
        <taxon>unclassified sequences</taxon>
        <taxon>metagenomes</taxon>
        <taxon>ecological metagenomes</taxon>
    </lineage>
</organism>
<evidence type="ECO:0000313" key="4">
    <source>
        <dbReference type="EMBL" id="KKL54877.1"/>
    </source>
</evidence>
<dbReference type="InterPro" id="IPR003594">
    <property type="entry name" value="HATPase_dom"/>
</dbReference>
<reference evidence="4" key="1">
    <citation type="journal article" date="2015" name="Nature">
        <title>Complex archaea that bridge the gap between prokaryotes and eukaryotes.</title>
        <authorList>
            <person name="Spang A."/>
            <person name="Saw J.H."/>
            <person name="Jorgensen S.L."/>
            <person name="Zaremba-Niedzwiedzka K."/>
            <person name="Martijn J."/>
            <person name="Lind A.E."/>
            <person name="van Eijk R."/>
            <person name="Schleper C."/>
            <person name="Guy L."/>
            <person name="Ettema T.J."/>
        </authorList>
    </citation>
    <scope>NUCLEOTIDE SEQUENCE</scope>
</reference>
<accession>A0A0F9FUR7</accession>
<keyword evidence="2" id="KW-0472">Membrane</keyword>
<evidence type="ECO:0000256" key="2">
    <source>
        <dbReference type="SAM" id="Phobius"/>
    </source>
</evidence>
<feature type="transmembrane region" description="Helical" evidence="2">
    <location>
        <begin position="15"/>
        <end position="36"/>
    </location>
</feature>
<feature type="transmembrane region" description="Helical" evidence="2">
    <location>
        <begin position="48"/>
        <end position="65"/>
    </location>
</feature>
<dbReference type="PRINTS" id="PR00344">
    <property type="entry name" value="BCTRLSENSOR"/>
</dbReference>
<proteinExistence type="predicted"/>
<sequence>MGFAKNLFKELRERYNILLINIVVSIGFLTFELILFFQHSFSHVGHEMLIRVLIIFLFITLGLFIQQNVNKRQRVERKLRLSEENYRNAYNRTNLYKDIFTHDINNIFQNILSSIEISKEYLNNYLEKGEILSDMNNLINDQIVKGKKLVINVQNLSLVEDVNIKLSPIEVLDNLEKTIDVIKEDFQHRDIDIKIESEQIRYIVNADNFLKNIFENIISNSIKHNQNSNIEIFIKVSKKKKNGMNFIKIAFFDNGLGIPDPMKLSIFSRDINNNGKKTGIGLGFLFVKMILEKYDGEIIVKDRFKGDYSMGSKIIILIPEYIGISKEVEDMNIATRNY</sequence>
<dbReference type="Pfam" id="PF02518">
    <property type="entry name" value="HATPase_c"/>
    <property type="match status" value="1"/>
</dbReference>
<dbReference type="PROSITE" id="PS50109">
    <property type="entry name" value="HIS_KIN"/>
    <property type="match status" value="1"/>
</dbReference>
<dbReference type="PANTHER" id="PTHR45569">
    <property type="entry name" value="SENSOR PROTEIN KDPD"/>
    <property type="match status" value="1"/>
</dbReference>
<name>A0A0F9FUR7_9ZZZZ</name>
<dbReference type="PANTHER" id="PTHR45569:SF1">
    <property type="entry name" value="SENSOR PROTEIN KDPD"/>
    <property type="match status" value="1"/>
</dbReference>
<keyword evidence="2" id="KW-0812">Transmembrane</keyword>
<keyword evidence="2" id="KW-1133">Transmembrane helix</keyword>
<gene>
    <name evidence="4" type="ORF">LCGC14_2261030</name>
</gene>
<dbReference type="InterPro" id="IPR036890">
    <property type="entry name" value="HATPase_C_sf"/>
</dbReference>
<evidence type="ECO:0000259" key="3">
    <source>
        <dbReference type="PROSITE" id="PS50109"/>
    </source>
</evidence>
<dbReference type="SMART" id="SM00387">
    <property type="entry name" value="HATPase_c"/>
    <property type="match status" value="1"/>
</dbReference>
<feature type="coiled-coil region" evidence="1">
    <location>
        <begin position="65"/>
        <end position="92"/>
    </location>
</feature>
<dbReference type="InterPro" id="IPR052023">
    <property type="entry name" value="Histidine_kinase_KdpD"/>
</dbReference>
<feature type="domain" description="Histidine kinase" evidence="3">
    <location>
        <begin position="103"/>
        <end position="322"/>
    </location>
</feature>